<sequence>MAETTDEKQYNPTVEDWNVVQGKKNSNRHTSHSKKPKQDLIVNEDTNRLHSLSNLEGDSNVSVDELFAVTALVVSSTDAGPIHTKSDDSSHIDIQEQEKMARFELDQLLRAEESMYKQRARDLAVNLGDSNTKYFYRLRRKRQTQAYISQIDDAEGNTYTNPSGKENLSHFSASFETCRSFLPLTSVEEKAWTTNAAVMAAAFLPAAEEAAGVSPPAVTSPVGSAAVEQRGVAPLLPATPAGGSPPTGAMGQAVLAAPTEAPTSTVPSVDVEQGAPHNRPWSCAPWAFLLVFLLLGIVYLLISHKFR</sequence>
<name>A0ACC2LRS5_PERAE</name>
<keyword evidence="2" id="KW-1185">Reference proteome</keyword>
<evidence type="ECO:0000313" key="2">
    <source>
        <dbReference type="Proteomes" id="UP001234297"/>
    </source>
</evidence>
<dbReference type="EMBL" id="CM056811">
    <property type="protein sequence ID" value="KAJ8635736.1"/>
    <property type="molecule type" value="Genomic_DNA"/>
</dbReference>
<proteinExistence type="predicted"/>
<evidence type="ECO:0000313" key="1">
    <source>
        <dbReference type="EMBL" id="KAJ8635736.1"/>
    </source>
</evidence>
<protein>
    <submittedName>
        <fullName evidence="1">Uncharacterized protein</fullName>
    </submittedName>
</protein>
<comment type="caution">
    <text evidence="1">The sequence shown here is derived from an EMBL/GenBank/DDBJ whole genome shotgun (WGS) entry which is preliminary data.</text>
</comment>
<reference evidence="1 2" key="1">
    <citation type="journal article" date="2022" name="Hortic Res">
        <title>A haplotype resolved chromosomal level avocado genome allows analysis of novel avocado genes.</title>
        <authorList>
            <person name="Nath O."/>
            <person name="Fletcher S.J."/>
            <person name="Hayward A."/>
            <person name="Shaw L.M."/>
            <person name="Masouleh A.K."/>
            <person name="Furtado A."/>
            <person name="Henry R.J."/>
            <person name="Mitter N."/>
        </authorList>
    </citation>
    <scope>NUCLEOTIDE SEQUENCE [LARGE SCALE GENOMIC DNA]</scope>
    <source>
        <strain evidence="2">cv. Hass</strain>
    </source>
</reference>
<accession>A0ACC2LRS5</accession>
<gene>
    <name evidence="1" type="ORF">MRB53_010003</name>
</gene>
<organism evidence="1 2">
    <name type="scientific">Persea americana</name>
    <name type="common">Avocado</name>
    <dbReference type="NCBI Taxonomy" id="3435"/>
    <lineage>
        <taxon>Eukaryota</taxon>
        <taxon>Viridiplantae</taxon>
        <taxon>Streptophyta</taxon>
        <taxon>Embryophyta</taxon>
        <taxon>Tracheophyta</taxon>
        <taxon>Spermatophyta</taxon>
        <taxon>Magnoliopsida</taxon>
        <taxon>Magnoliidae</taxon>
        <taxon>Laurales</taxon>
        <taxon>Lauraceae</taxon>
        <taxon>Persea</taxon>
    </lineage>
</organism>
<dbReference type="Proteomes" id="UP001234297">
    <property type="component" value="Chromosome 3"/>
</dbReference>